<organism evidence="1 2">
    <name type="scientific">Kribbella lupini</name>
    <dbReference type="NCBI Taxonomy" id="291602"/>
    <lineage>
        <taxon>Bacteria</taxon>
        <taxon>Bacillati</taxon>
        <taxon>Actinomycetota</taxon>
        <taxon>Actinomycetes</taxon>
        <taxon>Propionibacteriales</taxon>
        <taxon>Kribbellaceae</taxon>
        <taxon>Kribbella</taxon>
    </lineage>
</organism>
<dbReference type="RefSeq" id="WP_344171301.1">
    <property type="nucleotide sequence ID" value="NZ_BAAANC010000001.1"/>
</dbReference>
<comment type="caution">
    <text evidence="1">The sequence shown here is derived from an EMBL/GenBank/DDBJ whole genome shotgun (WGS) entry which is preliminary data.</text>
</comment>
<protein>
    <recommendedName>
        <fullName evidence="3">PASTA domain-containing protein</fullName>
    </recommendedName>
</protein>
<keyword evidence="2" id="KW-1185">Reference proteome</keyword>
<evidence type="ECO:0000313" key="1">
    <source>
        <dbReference type="EMBL" id="GAA1516903.1"/>
    </source>
</evidence>
<name>A0ABN2ADN7_9ACTN</name>
<accession>A0ABN2ADN7</accession>
<sequence length="289" mass="30290">MNTQLEPPKVPPLAPDSRARLRARVLDQASLIDHPQSRRRWVGPAVAVAAVGAVVAGSVAVAGRPDEVVPAPQVAASPTPSIDKSKIVKVQKDYTSKIGLAAMSIDLGPVPAAEAAALAKNCTLVRPATSTDVLWSRRVQAPPPSHLGAGVVLLVKSSPGQPGTVYRQGVTACLGSSSAAVRDTDWKRQPTRSYALVTLAGTGAAASADAGRPAFADYRSLYRARADVVRIKSRLVWRKGSGEWFEGVVKDGYAVTHSQGEVPKGTPATAGLDVEVKAYDARGRELPVK</sequence>
<evidence type="ECO:0008006" key="3">
    <source>
        <dbReference type="Google" id="ProtNLM"/>
    </source>
</evidence>
<evidence type="ECO:0000313" key="2">
    <source>
        <dbReference type="Proteomes" id="UP001500363"/>
    </source>
</evidence>
<proteinExistence type="predicted"/>
<gene>
    <name evidence="1" type="ORF">GCM10009741_14930</name>
</gene>
<dbReference type="EMBL" id="BAAANC010000001">
    <property type="protein sequence ID" value="GAA1516903.1"/>
    <property type="molecule type" value="Genomic_DNA"/>
</dbReference>
<reference evidence="1 2" key="1">
    <citation type="journal article" date="2019" name="Int. J. Syst. Evol. Microbiol.">
        <title>The Global Catalogue of Microorganisms (GCM) 10K type strain sequencing project: providing services to taxonomists for standard genome sequencing and annotation.</title>
        <authorList>
            <consortium name="The Broad Institute Genomics Platform"/>
            <consortium name="The Broad Institute Genome Sequencing Center for Infectious Disease"/>
            <person name="Wu L."/>
            <person name="Ma J."/>
        </authorList>
    </citation>
    <scope>NUCLEOTIDE SEQUENCE [LARGE SCALE GENOMIC DNA]</scope>
    <source>
        <strain evidence="1 2">JCM 14303</strain>
    </source>
</reference>
<dbReference type="Proteomes" id="UP001500363">
    <property type="component" value="Unassembled WGS sequence"/>
</dbReference>